<dbReference type="GO" id="GO:0016020">
    <property type="term" value="C:membrane"/>
    <property type="evidence" value="ECO:0007669"/>
    <property type="project" value="UniProtKB-SubCell"/>
</dbReference>
<proteinExistence type="predicted"/>
<feature type="non-terminal residue" evidence="6">
    <location>
        <position position="54"/>
    </location>
</feature>
<keyword evidence="4" id="KW-0472">Membrane</keyword>
<organism evidence="6">
    <name type="scientific">marine sediment metagenome</name>
    <dbReference type="NCBI Taxonomy" id="412755"/>
    <lineage>
        <taxon>unclassified sequences</taxon>
        <taxon>metagenomes</taxon>
        <taxon>ecological metagenomes</taxon>
    </lineage>
</organism>
<evidence type="ECO:0000256" key="3">
    <source>
        <dbReference type="ARBA" id="ARBA00022989"/>
    </source>
</evidence>
<evidence type="ECO:0000256" key="2">
    <source>
        <dbReference type="ARBA" id="ARBA00022692"/>
    </source>
</evidence>
<dbReference type="Pfam" id="PF01699">
    <property type="entry name" value="Na_Ca_ex"/>
    <property type="match status" value="1"/>
</dbReference>
<comment type="subcellular location">
    <subcellularLocation>
        <location evidence="1">Membrane</location>
        <topology evidence="1">Multi-pass membrane protein</topology>
    </subcellularLocation>
</comment>
<evidence type="ECO:0000256" key="1">
    <source>
        <dbReference type="ARBA" id="ARBA00004141"/>
    </source>
</evidence>
<name>X1ED16_9ZZZZ</name>
<keyword evidence="2" id="KW-0812">Transmembrane</keyword>
<feature type="domain" description="Sodium/calcium exchanger membrane region" evidence="5">
    <location>
        <begin position="6"/>
        <end position="54"/>
    </location>
</feature>
<evidence type="ECO:0000259" key="5">
    <source>
        <dbReference type="Pfam" id="PF01699"/>
    </source>
</evidence>
<sequence>MKPVAFFIGAAASIPEHAIALLAVKREGGIELGLGNLIAGTMQNLLLMTGLVSL</sequence>
<keyword evidence="3" id="KW-1133">Transmembrane helix</keyword>
<dbReference type="EMBL" id="BART01034649">
    <property type="protein sequence ID" value="GAH06558.1"/>
    <property type="molecule type" value="Genomic_DNA"/>
</dbReference>
<accession>X1ED16</accession>
<dbReference type="InterPro" id="IPR004837">
    <property type="entry name" value="NaCa_Exmemb"/>
</dbReference>
<evidence type="ECO:0000256" key="4">
    <source>
        <dbReference type="ARBA" id="ARBA00023136"/>
    </source>
</evidence>
<comment type="caution">
    <text evidence="6">The sequence shown here is derived from an EMBL/GenBank/DDBJ whole genome shotgun (WGS) entry which is preliminary data.</text>
</comment>
<reference evidence="6" key="1">
    <citation type="journal article" date="2014" name="Front. Microbiol.">
        <title>High frequency of phylogenetically diverse reductive dehalogenase-homologous genes in deep subseafloor sedimentary metagenomes.</title>
        <authorList>
            <person name="Kawai M."/>
            <person name="Futagami T."/>
            <person name="Toyoda A."/>
            <person name="Takaki Y."/>
            <person name="Nishi S."/>
            <person name="Hori S."/>
            <person name="Arai W."/>
            <person name="Tsubouchi T."/>
            <person name="Morono Y."/>
            <person name="Uchiyama I."/>
            <person name="Ito T."/>
            <person name="Fujiyama A."/>
            <person name="Inagaki F."/>
            <person name="Takami H."/>
        </authorList>
    </citation>
    <scope>NUCLEOTIDE SEQUENCE</scope>
    <source>
        <strain evidence="6">Expedition CK06-06</strain>
    </source>
</reference>
<evidence type="ECO:0000313" key="6">
    <source>
        <dbReference type="EMBL" id="GAH06558.1"/>
    </source>
</evidence>
<dbReference type="AlphaFoldDB" id="X1ED16"/>
<gene>
    <name evidence="6" type="ORF">S01H4_59149</name>
</gene>
<protein>
    <recommendedName>
        <fullName evidence="5">Sodium/calcium exchanger membrane region domain-containing protein</fullName>
    </recommendedName>
</protein>
<dbReference type="GO" id="GO:0055085">
    <property type="term" value="P:transmembrane transport"/>
    <property type="evidence" value="ECO:0007669"/>
    <property type="project" value="InterPro"/>
</dbReference>